<organism evidence="1 2">
    <name type="scientific">Penicillium diatomitis</name>
    <dbReference type="NCBI Taxonomy" id="2819901"/>
    <lineage>
        <taxon>Eukaryota</taxon>
        <taxon>Fungi</taxon>
        <taxon>Dikarya</taxon>
        <taxon>Ascomycota</taxon>
        <taxon>Pezizomycotina</taxon>
        <taxon>Eurotiomycetes</taxon>
        <taxon>Eurotiomycetidae</taxon>
        <taxon>Eurotiales</taxon>
        <taxon>Aspergillaceae</taxon>
        <taxon>Penicillium</taxon>
    </lineage>
</organism>
<comment type="caution">
    <text evidence="1">The sequence shown here is derived from an EMBL/GenBank/DDBJ whole genome shotgun (WGS) entry which is preliminary data.</text>
</comment>
<name>A0A9W9XL61_9EURO</name>
<dbReference type="Proteomes" id="UP001148312">
    <property type="component" value="Unassembled WGS sequence"/>
</dbReference>
<dbReference type="AlphaFoldDB" id="A0A9W9XL61"/>
<dbReference type="EMBL" id="JAPWDQ010000001">
    <property type="protein sequence ID" value="KAJ5494999.1"/>
    <property type="molecule type" value="Genomic_DNA"/>
</dbReference>
<gene>
    <name evidence="1" type="ORF">N7539_000115</name>
</gene>
<evidence type="ECO:0000313" key="2">
    <source>
        <dbReference type="Proteomes" id="UP001148312"/>
    </source>
</evidence>
<sequence>MRLKPTSGASNIQARCISQRLLIKTSVELPIWRRPPRYNGTSHVLQSPWQLSYPVPPPSTETWPNQSQDKTNSLEYCYPSSGESTTFLLVVSTAPA</sequence>
<dbReference type="RefSeq" id="XP_056794012.1">
    <property type="nucleotide sequence ID" value="XM_056929719.1"/>
</dbReference>
<accession>A0A9W9XL61</accession>
<protein>
    <submittedName>
        <fullName evidence="1">Uncharacterized protein</fullName>
    </submittedName>
</protein>
<reference evidence="1" key="1">
    <citation type="submission" date="2022-12" db="EMBL/GenBank/DDBJ databases">
        <authorList>
            <person name="Petersen C."/>
        </authorList>
    </citation>
    <scope>NUCLEOTIDE SEQUENCE</scope>
    <source>
        <strain evidence="1">IBT 30728</strain>
    </source>
</reference>
<dbReference type="GeneID" id="81619968"/>
<evidence type="ECO:0000313" key="1">
    <source>
        <dbReference type="EMBL" id="KAJ5494999.1"/>
    </source>
</evidence>
<keyword evidence="2" id="KW-1185">Reference proteome</keyword>
<proteinExistence type="predicted"/>
<reference evidence="1" key="2">
    <citation type="journal article" date="2023" name="IMA Fungus">
        <title>Comparative genomic study of the Penicillium genus elucidates a diverse pangenome and 15 lateral gene transfer events.</title>
        <authorList>
            <person name="Petersen C."/>
            <person name="Sorensen T."/>
            <person name="Nielsen M.R."/>
            <person name="Sondergaard T.E."/>
            <person name="Sorensen J.L."/>
            <person name="Fitzpatrick D.A."/>
            <person name="Frisvad J.C."/>
            <person name="Nielsen K.L."/>
        </authorList>
    </citation>
    <scope>NUCLEOTIDE SEQUENCE</scope>
    <source>
        <strain evidence="1">IBT 30728</strain>
    </source>
</reference>